<evidence type="ECO:0000313" key="2">
    <source>
        <dbReference type="Proteomes" id="UP000613002"/>
    </source>
</evidence>
<evidence type="ECO:0000313" key="1">
    <source>
        <dbReference type="EMBL" id="MBB3869343.1"/>
    </source>
</evidence>
<organism evidence="1 2">
    <name type="scientific">Parageobacillus toebii NBRC 107807</name>
    <dbReference type="NCBI Taxonomy" id="1223503"/>
    <lineage>
        <taxon>Bacteria</taxon>
        <taxon>Bacillati</taxon>
        <taxon>Bacillota</taxon>
        <taxon>Bacilli</taxon>
        <taxon>Bacillales</taxon>
        <taxon>Anoxybacillaceae</taxon>
        <taxon>Parageobacillus</taxon>
    </lineage>
</organism>
<keyword evidence="2" id="KW-1185">Reference proteome</keyword>
<dbReference type="EMBL" id="JACICZ010000008">
    <property type="protein sequence ID" value="MBB3869343.1"/>
    <property type="molecule type" value="Genomic_DNA"/>
</dbReference>
<accession>A0A6G9J4G1</accession>
<dbReference type="RefSeq" id="WP_062754634.1">
    <property type="nucleotide sequence ID" value="NZ_BDAQ01000006.1"/>
</dbReference>
<comment type="caution">
    <text evidence="1">The sequence shown here is derived from an EMBL/GenBank/DDBJ whole genome shotgun (WGS) entry which is preliminary data.</text>
</comment>
<proteinExistence type="predicted"/>
<name>A0A6G9J4G1_9BACL</name>
<protein>
    <submittedName>
        <fullName evidence="1">Uncharacterized protein</fullName>
    </submittedName>
</protein>
<dbReference type="Proteomes" id="UP000613002">
    <property type="component" value="Unassembled WGS sequence"/>
</dbReference>
<sequence>MPYYVWIIINVLFIIGSVLYIWGAHSYDSTVILLGKLLAQLAILLFLINVNMYFIFLVIRKSKVRNVKVALSKLSRKMMRAHIPIALAGTSLIALHAGIMLFQLGEIIGFFHPKMITGYFAIFMLALTLFAGVLRHKKASGFRRKFHLTTAMIFAGVFIIHLFLPL</sequence>
<reference evidence="1 2" key="1">
    <citation type="submission" date="2020-08" db="EMBL/GenBank/DDBJ databases">
        <title>Genomic Encyclopedia of Type Strains, Phase IV (KMG-IV): sequencing the most valuable type-strain genomes for metagenomic binning, comparative biology and taxonomic classification.</title>
        <authorList>
            <person name="Goeker M."/>
        </authorList>
    </citation>
    <scope>NUCLEOTIDE SEQUENCE [LARGE SCALE GENOMIC DNA]</scope>
    <source>
        <strain evidence="1 2">DSM 14590</strain>
    </source>
</reference>
<gene>
    <name evidence="1" type="ORF">HNR78_002236</name>
</gene>
<dbReference type="AlphaFoldDB" id="A0A6G9J4G1"/>